<keyword evidence="3" id="KW-1185">Reference proteome</keyword>
<comment type="caution">
    <text evidence="2">The sequence shown here is derived from an EMBL/GenBank/DDBJ whole genome shotgun (WGS) entry which is preliminary data.</text>
</comment>
<dbReference type="EMBL" id="ASGP02000002">
    <property type="protein sequence ID" value="KAH9521406.1"/>
    <property type="molecule type" value="Genomic_DNA"/>
</dbReference>
<dbReference type="Proteomes" id="UP000790347">
    <property type="component" value="Unassembled WGS sequence"/>
</dbReference>
<organism evidence="2 3">
    <name type="scientific">Dermatophagoides farinae</name>
    <name type="common">American house dust mite</name>
    <dbReference type="NCBI Taxonomy" id="6954"/>
    <lineage>
        <taxon>Eukaryota</taxon>
        <taxon>Metazoa</taxon>
        <taxon>Ecdysozoa</taxon>
        <taxon>Arthropoda</taxon>
        <taxon>Chelicerata</taxon>
        <taxon>Arachnida</taxon>
        <taxon>Acari</taxon>
        <taxon>Acariformes</taxon>
        <taxon>Sarcoptiformes</taxon>
        <taxon>Astigmata</taxon>
        <taxon>Psoroptidia</taxon>
        <taxon>Analgoidea</taxon>
        <taxon>Pyroglyphidae</taxon>
        <taxon>Dermatophagoidinae</taxon>
        <taxon>Dermatophagoides</taxon>
    </lineage>
</organism>
<name>A0A922I673_DERFA</name>
<evidence type="ECO:0000313" key="2">
    <source>
        <dbReference type="EMBL" id="KAH9521406.1"/>
    </source>
</evidence>
<protein>
    <submittedName>
        <fullName evidence="2">Uncharacterized protein</fullName>
    </submittedName>
</protein>
<dbReference type="AlphaFoldDB" id="A0A922I673"/>
<evidence type="ECO:0000256" key="1">
    <source>
        <dbReference type="SAM" id="MobiDB-lite"/>
    </source>
</evidence>
<gene>
    <name evidence="2" type="ORF">DERF_005068</name>
</gene>
<reference evidence="2" key="2">
    <citation type="journal article" date="2022" name="Res Sq">
        <title>Comparative Genomics Reveals Insights into the Divergent Evolution of Astigmatic Mites and Household Pest Adaptations.</title>
        <authorList>
            <person name="Xiong Q."/>
            <person name="Wan A.T.-Y."/>
            <person name="Liu X.-Y."/>
            <person name="Fung C.S.-H."/>
            <person name="Xiao X."/>
            <person name="Malainual N."/>
            <person name="Hou J."/>
            <person name="Wang L."/>
            <person name="Wang M."/>
            <person name="Yang K."/>
            <person name="Cui Y."/>
            <person name="Leung E."/>
            <person name="Nong W."/>
            <person name="Shin S.-K."/>
            <person name="Au S."/>
            <person name="Jeong K.Y."/>
            <person name="Chew F.T."/>
            <person name="Hui J."/>
            <person name="Leung T.F."/>
            <person name="Tungtrongchitr A."/>
            <person name="Zhong N."/>
            <person name="Liu Z."/>
            <person name="Tsui S."/>
        </authorList>
    </citation>
    <scope>NUCLEOTIDE SEQUENCE</scope>
    <source>
        <strain evidence="2">Derf</strain>
        <tissue evidence="2">Whole organism</tissue>
    </source>
</reference>
<feature type="compositionally biased region" description="Polar residues" evidence="1">
    <location>
        <begin position="101"/>
        <end position="112"/>
    </location>
</feature>
<reference evidence="2" key="1">
    <citation type="submission" date="2013-05" db="EMBL/GenBank/DDBJ databases">
        <authorList>
            <person name="Yim A.K.Y."/>
            <person name="Chan T.F."/>
            <person name="Ji K.M."/>
            <person name="Liu X.Y."/>
            <person name="Zhou J.W."/>
            <person name="Li R.Q."/>
            <person name="Yang K.Y."/>
            <person name="Li J."/>
            <person name="Li M."/>
            <person name="Law P.T.W."/>
            <person name="Wu Y.L."/>
            <person name="Cai Z.L."/>
            <person name="Qin H."/>
            <person name="Bao Y."/>
            <person name="Leung R.K.K."/>
            <person name="Ng P.K.S."/>
            <person name="Zou J."/>
            <person name="Zhong X.J."/>
            <person name="Ran P.X."/>
            <person name="Zhong N.S."/>
            <person name="Liu Z.G."/>
            <person name="Tsui S.K.W."/>
        </authorList>
    </citation>
    <scope>NUCLEOTIDE SEQUENCE</scope>
    <source>
        <strain evidence="2">Derf</strain>
        <tissue evidence="2">Whole organism</tissue>
    </source>
</reference>
<accession>A0A922I673</accession>
<sequence length="121" mass="13691">MLVLWWAAGCRPLCYSIIFELDTYLFFATFVVHLNLTNCFPESKVYLNLTIISRVLRVMNCLDMATMIIGGQIPGRTIEQNLTSEARDGFAMVPEKCLSSKTSRASANGQSRHSIHTWDNK</sequence>
<evidence type="ECO:0000313" key="3">
    <source>
        <dbReference type="Proteomes" id="UP000790347"/>
    </source>
</evidence>
<proteinExistence type="predicted"/>
<feature type="region of interest" description="Disordered" evidence="1">
    <location>
        <begin position="101"/>
        <end position="121"/>
    </location>
</feature>